<dbReference type="PIRSF" id="PIRSF014728">
    <property type="entry name" value="PqaA"/>
    <property type="match status" value="1"/>
</dbReference>
<organism evidence="1">
    <name type="scientific">Serratia marcescens</name>
    <dbReference type="NCBI Taxonomy" id="615"/>
    <lineage>
        <taxon>Bacteria</taxon>
        <taxon>Pseudomonadati</taxon>
        <taxon>Pseudomonadota</taxon>
        <taxon>Gammaproteobacteria</taxon>
        <taxon>Enterobacterales</taxon>
        <taxon>Yersiniaceae</taxon>
        <taxon>Serratia</taxon>
    </lineage>
</organism>
<gene>
    <name evidence="1" type="ORF">PWN146_02617</name>
</gene>
<dbReference type="Gene3D" id="3.40.50.1820">
    <property type="entry name" value="alpha/beta hydrolase"/>
    <property type="match status" value="1"/>
</dbReference>
<sequence length="513" mass="57270">MPVCRRAGLRGRGNANYRGGKMLKISAYITLIWLALAVCRYAAAKEEDTCFADEHPALQTVIPCYNQQLATLPLSFSLKSVESGQHAEIRHYRLMSQSWAPQDAIRPTQWWHDVDIYIPNGAFTGKALLVMSEDCACSAAGPGTSGNQKTAFSAEALAAQSKTVVVVVNRLPYPYLEYQNEGRRRSGAESRARGWRLFLDDADEYLMMPLHIPMTAALSQTMTLAQRELHQWGIDKFIVAGVSEGGTTAMLTALSDERIDAVAAIFPDGIAARQVMKHTYRTYGGRWPLAFHPYYQLGIDRRIETPAFDKLMQIEDPIEYPLLAERGRPPAPKYFIVAGGDERYPPDSTRFYLNKLPGEVSMRAIAGDERTVPERAVLALVNRRQRDIALPTIEVQINGSETAQRTLRFSEPPIRVLRWTAHNRTARDFRYSCGVRYTSAPLEANRGEFRLNAPAQGWEATFIEAEFSDGYIATSPVFITPDDRYPIAAPAGDGLACETLPGRGLGEDYRHDD</sequence>
<name>A0A1C3HFV1_SERMA</name>
<evidence type="ECO:0000313" key="1">
    <source>
        <dbReference type="EMBL" id="SAY43924.1"/>
    </source>
</evidence>
<dbReference type="InterPro" id="IPR009199">
    <property type="entry name" value="PhoPQ-act_pathogen-rel_PqaA"/>
</dbReference>
<proteinExistence type="predicted"/>
<dbReference type="EMBL" id="LT575490">
    <property type="protein sequence ID" value="SAY43924.1"/>
    <property type="molecule type" value="Genomic_DNA"/>
</dbReference>
<dbReference type="PANTHER" id="PTHR31497">
    <property type="entry name" value="AUTOCRINE PROLIFERATION REPRESSOR PROTEIN A"/>
    <property type="match status" value="1"/>
</dbReference>
<dbReference type="PANTHER" id="PTHR31497:SF0">
    <property type="entry name" value="AUTOCRINE PROLIFERATION REPRESSOR PROTEIN A"/>
    <property type="match status" value="1"/>
</dbReference>
<protein>
    <submittedName>
        <fullName evidence="1">PhoPQ-activated pathogenicity-related protein</fullName>
    </submittedName>
</protein>
<dbReference type="AlphaFoldDB" id="A0A1C3HFV1"/>
<dbReference type="SUPFAM" id="SSF53474">
    <property type="entry name" value="alpha/beta-Hydrolases"/>
    <property type="match status" value="1"/>
</dbReference>
<accession>A0A1C3HFV1</accession>
<dbReference type="InterPro" id="IPR029058">
    <property type="entry name" value="AB_hydrolase_fold"/>
</dbReference>
<dbReference type="Pfam" id="PF10142">
    <property type="entry name" value="PhoPQ_related"/>
    <property type="match status" value="1"/>
</dbReference>
<reference evidence="1" key="1">
    <citation type="submission" date="2016-05" db="EMBL/GenBank/DDBJ databases">
        <authorList>
            <person name="Cock P.J.A."/>
            <person name="Cock P.J.A."/>
        </authorList>
    </citation>
    <scope>NUCLEOTIDE SEQUENCE</scope>
    <source>
        <strain evidence="1">PWN146_assembly</strain>
    </source>
</reference>